<dbReference type="EMBL" id="MU006094">
    <property type="protein sequence ID" value="KAF2839512.1"/>
    <property type="molecule type" value="Genomic_DNA"/>
</dbReference>
<feature type="coiled-coil region" evidence="4">
    <location>
        <begin position="227"/>
        <end position="254"/>
    </location>
</feature>
<comment type="similarity">
    <text evidence="1">Belongs to the SEC6 family.</text>
</comment>
<keyword evidence="3" id="KW-0268">Exocytosis</keyword>
<dbReference type="Pfam" id="PF06046">
    <property type="entry name" value="Sec6"/>
    <property type="match status" value="1"/>
</dbReference>
<dbReference type="PANTHER" id="PTHR21292:SF1">
    <property type="entry name" value="EXOCYST COMPLEX COMPONENT 3"/>
    <property type="match status" value="1"/>
</dbReference>
<name>A0A9P4SCW3_9PEZI</name>
<evidence type="ECO:0000256" key="4">
    <source>
        <dbReference type="SAM" id="Coils"/>
    </source>
</evidence>
<dbReference type="InterPro" id="IPR042532">
    <property type="entry name" value="EXOC3/Sec6_C"/>
</dbReference>
<keyword evidence="6" id="KW-1185">Reference proteome</keyword>
<dbReference type="AlphaFoldDB" id="A0A9P4SCW3"/>
<evidence type="ECO:0000313" key="5">
    <source>
        <dbReference type="EMBL" id="KAF2839512.1"/>
    </source>
</evidence>
<protein>
    <submittedName>
        <fullName evidence="5">Exocyst complex component Sec6</fullName>
    </submittedName>
</protein>
<keyword evidence="4" id="KW-0175">Coiled coil</keyword>
<organism evidence="5 6">
    <name type="scientific">Patellaria atrata CBS 101060</name>
    <dbReference type="NCBI Taxonomy" id="1346257"/>
    <lineage>
        <taxon>Eukaryota</taxon>
        <taxon>Fungi</taxon>
        <taxon>Dikarya</taxon>
        <taxon>Ascomycota</taxon>
        <taxon>Pezizomycotina</taxon>
        <taxon>Dothideomycetes</taxon>
        <taxon>Dothideomycetes incertae sedis</taxon>
        <taxon>Patellariales</taxon>
        <taxon>Patellariaceae</taxon>
        <taxon>Patellaria</taxon>
    </lineage>
</organism>
<dbReference type="OrthoDB" id="190098at2759"/>
<dbReference type="GO" id="GO:0051601">
    <property type="term" value="P:exocyst localization"/>
    <property type="evidence" value="ECO:0007669"/>
    <property type="project" value="TreeGrafter"/>
</dbReference>
<proteinExistence type="inferred from homology"/>
<comment type="caution">
    <text evidence="5">The sequence shown here is derived from an EMBL/GenBank/DDBJ whole genome shotgun (WGS) entry which is preliminary data.</text>
</comment>
<dbReference type="Gene3D" id="1.10.357.70">
    <property type="entry name" value="Exocyst complex component Sec6, C-terminal domain"/>
    <property type="match status" value="1"/>
</dbReference>
<gene>
    <name evidence="5" type="ORF">M501DRAFT_933118</name>
</gene>
<evidence type="ECO:0000313" key="6">
    <source>
        <dbReference type="Proteomes" id="UP000799429"/>
    </source>
</evidence>
<dbReference type="InterPro" id="IPR010326">
    <property type="entry name" value="EXOC3/Sec6"/>
</dbReference>
<keyword evidence="2" id="KW-0813">Transport</keyword>
<evidence type="ECO:0000256" key="2">
    <source>
        <dbReference type="ARBA" id="ARBA00022448"/>
    </source>
</evidence>
<dbReference type="Gene3D" id="1.10.357.50">
    <property type="match status" value="1"/>
</dbReference>
<dbReference type="GO" id="GO:0000149">
    <property type="term" value="F:SNARE binding"/>
    <property type="evidence" value="ECO:0007669"/>
    <property type="project" value="TreeGrafter"/>
</dbReference>
<evidence type="ECO:0000256" key="1">
    <source>
        <dbReference type="ARBA" id="ARBA00009447"/>
    </source>
</evidence>
<reference evidence="5" key="1">
    <citation type="journal article" date="2020" name="Stud. Mycol.">
        <title>101 Dothideomycetes genomes: a test case for predicting lifestyles and emergence of pathogens.</title>
        <authorList>
            <person name="Haridas S."/>
            <person name="Albert R."/>
            <person name="Binder M."/>
            <person name="Bloem J."/>
            <person name="Labutti K."/>
            <person name="Salamov A."/>
            <person name="Andreopoulos B."/>
            <person name="Baker S."/>
            <person name="Barry K."/>
            <person name="Bills G."/>
            <person name="Bluhm B."/>
            <person name="Cannon C."/>
            <person name="Castanera R."/>
            <person name="Culley D."/>
            <person name="Daum C."/>
            <person name="Ezra D."/>
            <person name="Gonzalez J."/>
            <person name="Henrissat B."/>
            <person name="Kuo A."/>
            <person name="Liang C."/>
            <person name="Lipzen A."/>
            <person name="Lutzoni F."/>
            <person name="Magnuson J."/>
            <person name="Mondo S."/>
            <person name="Nolan M."/>
            <person name="Ohm R."/>
            <person name="Pangilinan J."/>
            <person name="Park H.-J."/>
            <person name="Ramirez L."/>
            <person name="Alfaro M."/>
            <person name="Sun H."/>
            <person name="Tritt A."/>
            <person name="Yoshinaga Y."/>
            <person name="Zwiers L.-H."/>
            <person name="Turgeon B."/>
            <person name="Goodwin S."/>
            <person name="Spatafora J."/>
            <person name="Crous P."/>
            <person name="Grigoriev I."/>
        </authorList>
    </citation>
    <scope>NUCLEOTIDE SEQUENCE</scope>
    <source>
        <strain evidence="5">CBS 101060</strain>
    </source>
</reference>
<dbReference type="GO" id="GO:0000145">
    <property type="term" value="C:exocyst"/>
    <property type="evidence" value="ECO:0007669"/>
    <property type="project" value="InterPro"/>
</dbReference>
<accession>A0A9P4SCW3</accession>
<dbReference type="Proteomes" id="UP000799429">
    <property type="component" value="Unassembled WGS sequence"/>
</dbReference>
<dbReference type="FunFam" id="1.10.357.50:FF:000006">
    <property type="entry name" value="Exocyst complex component sec6"/>
    <property type="match status" value="1"/>
</dbReference>
<sequence length="761" mass="87417">MNDAEAATVKLAELLRHPEDLDKIPALVSEFTRKKAAIDLQLRVGLKEQLEITQTGMNSISEGQRTVNLIKDEMMKIDKLCAEAQNMIRDFPHINTVAQTHRNFELVERLKRDVESFDERLGSIEYLLKEDDREQELQPNLLQIHRELTQLRDIRDSAMDRVKGEDDTVLELIQNLRLESGSTLQDYFGRLDEVVDWFDEHVGSACMNLIPLVHAGNTGLIVRLALVIQEEEKNDKKVKALQDAQREYKELASRFKSIATGPKELRGYKEKFLEAIKLSASNQMAIADEAFLDDPEKLNKAMKWYFNDLNTVKLGMSNLMPRKWKIFQTYINIYHNLMHDFLLSHINNEDLTPAHMLAIIHWEEAYYTKMGKLGIPEDQLPMHLLDNRGPDIVREYRQLIIKAVDQWMDRMGVVDKQNFLARQETALEADEQGCFRTKTLADMWRMLREQLAVAGSSDRHDVVEGVVDAMFRALRARQQMWQELIDAELAKYSATTAEPEGLNALQDWLISIANDQIVNIDDADDGSDRISHVTRFTREIQPLISPTYLPTLQSQTETLSNGYVDLATHAINIFVALIFALDFRPILPEFFTPSWYGKKGMAQLLSTFDDYLSDYHPVLHPSLRDVLLEDLADSLLRAYLLAVRNRGARFRRADPWVDKIRDDITAVFTFFSTRAEANFPDIKAKWKAVDGMVRLVECEKAAVADVWRGFKEEWWDASASWAESVLRARDDFERAMLAGVRAGAADVEPRRAAETIMARVK</sequence>
<dbReference type="PANTHER" id="PTHR21292">
    <property type="entry name" value="EXOCYST COMPLEX COMPONENT SEC6-RELATED"/>
    <property type="match status" value="1"/>
</dbReference>
<dbReference type="GO" id="GO:0006887">
    <property type="term" value="P:exocytosis"/>
    <property type="evidence" value="ECO:0007669"/>
    <property type="project" value="UniProtKB-KW"/>
</dbReference>
<evidence type="ECO:0000256" key="3">
    <source>
        <dbReference type="ARBA" id="ARBA00022483"/>
    </source>
</evidence>